<dbReference type="PANTHER" id="PTHR11092:SF0">
    <property type="entry name" value="EPIMERASE FAMILY PROTEIN SDR39U1"/>
    <property type="match status" value="1"/>
</dbReference>
<dbReference type="NCBIfam" id="TIGR01777">
    <property type="entry name" value="yfcH"/>
    <property type="match status" value="1"/>
</dbReference>
<accession>A0ABY7NBA1</accession>
<dbReference type="SUPFAM" id="SSF51735">
    <property type="entry name" value="NAD(P)-binding Rossmann-fold domains"/>
    <property type="match status" value="1"/>
</dbReference>
<dbReference type="RefSeq" id="WP_281534407.1">
    <property type="nucleotide sequence ID" value="NZ_CP075584.1"/>
</dbReference>
<dbReference type="Proteomes" id="UP001212421">
    <property type="component" value="Chromosome"/>
</dbReference>
<evidence type="ECO:0000313" key="5">
    <source>
        <dbReference type="Proteomes" id="UP001212421"/>
    </source>
</evidence>
<feature type="domain" description="DUF1731" evidence="3">
    <location>
        <begin position="245"/>
        <end position="290"/>
    </location>
</feature>
<name>A0ABY7NBA1_9MICO</name>
<feature type="domain" description="NAD-dependent epimerase/dehydratase" evidence="2">
    <location>
        <begin position="3"/>
        <end position="210"/>
    </location>
</feature>
<sequence length="304" mass="31789">MRVLIAGASGLIGTELVRQLGEAGHTVARLVRHPATGPDEVTWNPAVFDIDPAALDGVDAVINLSGASLARLPWTNAYRTEILASRTHATRTLVEAIRRTPTPPAVFLSGSAVGVYGDRPGEILTERSAPADDFLAAVVEAWEAEALRTPAPTRVVLLRTGLVIASGGALKPLLPLVRLGLGGPLGHGTQHWPWISLHDEAAAIVHLLGSSISGPVNLAGPAPASANDVIRAVTVALHRPFFLPVPEFALTLALRDAARQLLLADQRVSSALLQGDGFVFRHGSVAEAVDAMLAEATRPPGSTD</sequence>
<dbReference type="InterPro" id="IPR010099">
    <property type="entry name" value="SDR39U1"/>
</dbReference>
<protein>
    <submittedName>
        <fullName evidence="4">TIGR01777 family oxidoreductase</fullName>
    </submittedName>
</protein>
<dbReference type="Pfam" id="PF08338">
    <property type="entry name" value="DUF1731"/>
    <property type="match status" value="1"/>
</dbReference>
<dbReference type="Gene3D" id="3.40.50.720">
    <property type="entry name" value="NAD(P)-binding Rossmann-like Domain"/>
    <property type="match status" value="1"/>
</dbReference>
<dbReference type="InterPro" id="IPR001509">
    <property type="entry name" value="Epimerase_deHydtase"/>
</dbReference>
<dbReference type="PANTHER" id="PTHR11092">
    <property type="entry name" value="SUGAR NUCLEOTIDE EPIMERASE RELATED"/>
    <property type="match status" value="1"/>
</dbReference>
<evidence type="ECO:0000313" key="4">
    <source>
        <dbReference type="EMBL" id="WBM79789.1"/>
    </source>
</evidence>
<reference evidence="4 5" key="1">
    <citation type="submission" date="2021-05" db="EMBL/GenBank/DDBJ databases">
        <authorList>
            <person name="Kumar R."/>
            <person name="Kumar A."/>
            <person name="Mukhia S."/>
        </authorList>
    </citation>
    <scope>NUCLEOTIDE SEQUENCE [LARGE SCALE GENOMIC DNA]</scope>
    <source>
        <strain evidence="4 5">ERMR7:08</strain>
    </source>
</reference>
<organism evidence="4 5">
    <name type="scientific">Cryobacterium breve</name>
    <dbReference type="NCBI Taxonomy" id="1259258"/>
    <lineage>
        <taxon>Bacteria</taxon>
        <taxon>Bacillati</taxon>
        <taxon>Actinomycetota</taxon>
        <taxon>Actinomycetes</taxon>
        <taxon>Micrococcales</taxon>
        <taxon>Microbacteriaceae</taxon>
        <taxon>Cryobacterium</taxon>
    </lineage>
</organism>
<dbReference type="Pfam" id="PF01370">
    <property type="entry name" value="Epimerase"/>
    <property type="match status" value="1"/>
</dbReference>
<comment type="similarity">
    <text evidence="1">Belongs to the NAD(P)-dependent epimerase/dehydratase family. SDR39U1 subfamily.</text>
</comment>
<evidence type="ECO:0000259" key="2">
    <source>
        <dbReference type="Pfam" id="PF01370"/>
    </source>
</evidence>
<keyword evidence="5" id="KW-1185">Reference proteome</keyword>
<evidence type="ECO:0000259" key="3">
    <source>
        <dbReference type="Pfam" id="PF08338"/>
    </source>
</evidence>
<gene>
    <name evidence="4" type="ORF">KIV56_16570</name>
</gene>
<evidence type="ECO:0000256" key="1">
    <source>
        <dbReference type="ARBA" id="ARBA00009353"/>
    </source>
</evidence>
<proteinExistence type="inferred from homology"/>
<dbReference type="InterPro" id="IPR036291">
    <property type="entry name" value="NAD(P)-bd_dom_sf"/>
</dbReference>
<dbReference type="InterPro" id="IPR013549">
    <property type="entry name" value="DUF1731"/>
</dbReference>
<dbReference type="EMBL" id="CP075584">
    <property type="protein sequence ID" value="WBM79789.1"/>
    <property type="molecule type" value="Genomic_DNA"/>
</dbReference>